<evidence type="ECO:0000256" key="3">
    <source>
        <dbReference type="ARBA" id="ARBA00013165"/>
    </source>
</evidence>
<reference evidence="15 16" key="1">
    <citation type="submission" date="2016-07" db="EMBL/GenBank/DDBJ databases">
        <title>Pervasive Adenine N6-methylation of Active Genes in Fungi.</title>
        <authorList>
            <consortium name="DOE Joint Genome Institute"/>
            <person name="Mondo S.J."/>
            <person name="Dannebaum R.O."/>
            <person name="Kuo R.C."/>
            <person name="Labutti K."/>
            <person name="Haridas S."/>
            <person name="Kuo A."/>
            <person name="Salamov A."/>
            <person name="Ahrendt S.R."/>
            <person name="Lipzen A."/>
            <person name="Sullivan W."/>
            <person name="Andreopoulos W.B."/>
            <person name="Clum A."/>
            <person name="Lindquist E."/>
            <person name="Daum C."/>
            <person name="Ramamoorthy G.K."/>
            <person name="Gryganskyi A."/>
            <person name="Culley D."/>
            <person name="Magnuson J.K."/>
            <person name="James T.Y."/>
            <person name="O'Malley M.A."/>
            <person name="Stajich J.E."/>
            <person name="Spatafora J.W."/>
            <person name="Visel A."/>
            <person name="Grigoriev I.V."/>
        </authorList>
    </citation>
    <scope>NUCLEOTIDE SEQUENCE [LARGE SCALE GENOMIC DNA]</scope>
    <source>
        <strain evidence="15 16">12-1054</strain>
    </source>
</reference>
<accession>A0A1Y2F500</accession>
<dbReference type="PRINTS" id="PR00984">
    <property type="entry name" value="TRNASYNTHILE"/>
</dbReference>
<evidence type="ECO:0000256" key="9">
    <source>
        <dbReference type="ARBA" id="ARBA00032665"/>
    </source>
</evidence>
<dbReference type="Gene3D" id="3.40.50.620">
    <property type="entry name" value="HUPs"/>
    <property type="match status" value="2"/>
</dbReference>
<dbReference type="GO" id="GO:0005739">
    <property type="term" value="C:mitochondrion"/>
    <property type="evidence" value="ECO:0007669"/>
    <property type="project" value="UniProtKB-SubCell"/>
</dbReference>
<evidence type="ECO:0000256" key="5">
    <source>
        <dbReference type="ARBA" id="ARBA00022741"/>
    </source>
</evidence>
<dbReference type="PANTHER" id="PTHR42765:SF1">
    <property type="entry name" value="ISOLEUCINE--TRNA LIGASE, MITOCHONDRIAL"/>
    <property type="match status" value="1"/>
</dbReference>
<dbReference type="GO" id="GO:0002161">
    <property type="term" value="F:aminoacyl-tRNA deacylase activity"/>
    <property type="evidence" value="ECO:0007669"/>
    <property type="project" value="InterPro"/>
</dbReference>
<evidence type="ECO:0000259" key="14">
    <source>
        <dbReference type="Pfam" id="PF08264"/>
    </source>
</evidence>
<proteinExistence type="inferred from homology"/>
<dbReference type="SUPFAM" id="SSF47323">
    <property type="entry name" value="Anticodon-binding domain of a subclass of class I aminoacyl-tRNA synthetases"/>
    <property type="match status" value="1"/>
</dbReference>
<dbReference type="InterPro" id="IPR009080">
    <property type="entry name" value="tRNAsynth_Ia_anticodon-bd"/>
</dbReference>
<dbReference type="Pfam" id="PF00133">
    <property type="entry name" value="tRNA-synt_1"/>
    <property type="match status" value="1"/>
</dbReference>
<dbReference type="EC" id="6.1.1.5" evidence="3"/>
<dbReference type="STRING" id="56484.A0A1Y2F500"/>
<dbReference type="SUPFAM" id="SSF52374">
    <property type="entry name" value="Nucleotidylyl transferase"/>
    <property type="match status" value="1"/>
</dbReference>
<evidence type="ECO:0000256" key="1">
    <source>
        <dbReference type="ARBA" id="ARBA00004173"/>
    </source>
</evidence>
<dbReference type="Gene3D" id="3.90.740.10">
    <property type="entry name" value="Valyl/Leucyl/Isoleucyl-tRNA synthetase, editing domain"/>
    <property type="match status" value="1"/>
</dbReference>
<keyword evidence="4 12" id="KW-0436">Ligase</keyword>
<dbReference type="FunFam" id="3.40.50.620:FF:000111">
    <property type="entry name" value="Mitochondrial isoleucyl-tRNA synthetase"/>
    <property type="match status" value="1"/>
</dbReference>
<feature type="domain" description="Aminoacyl-tRNA synthetase class Ia" evidence="13">
    <location>
        <begin position="49"/>
        <end position="663"/>
    </location>
</feature>
<evidence type="ECO:0000256" key="11">
    <source>
        <dbReference type="ARBA" id="ARBA00068280"/>
    </source>
</evidence>
<dbReference type="HAMAP" id="MF_02002">
    <property type="entry name" value="Ile_tRNA_synth_type1"/>
    <property type="match status" value="1"/>
</dbReference>
<evidence type="ECO:0000313" key="16">
    <source>
        <dbReference type="Proteomes" id="UP000193685"/>
    </source>
</evidence>
<gene>
    <name evidence="15" type="ORF">BCR37DRAFT_381794</name>
</gene>
<evidence type="ECO:0000256" key="12">
    <source>
        <dbReference type="RuleBase" id="RU363035"/>
    </source>
</evidence>
<protein>
    <recommendedName>
        <fullName evidence="11">Isoleucine--tRNA ligase, mitochondrial</fullName>
        <ecNumber evidence="3">6.1.1.5</ecNumber>
    </recommendedName>
    <alternativeName>
        <fullName evidence="9">Isoleucyl-tRNA synthetase</fullName>
    </alternativeName>
</protein>
<keyword evidence="8 12" id="KW-0030">Aminoacyl-tRNA synthetase</keyword>
<dbReference type="InterPro" id="IPR002301">
    <property type="entry name" value="Ile-tRNA-ligase"/>
</dbReference>
<dbReference type="Pfam" id="PF08264">
    <property type="entry name" value="Anticodon_1"/>
    <property type="match status" value="1"/>
</dbReference>
<comment type="catalytic activity">
    <reaction evidence="10">
        <text>tRNA(Ile) + L-isoleucine + ATP = L-isoleucyl-tRNA(Ile) + AMP + diphosphate</text>
        <dbReference type="Rhea" id="RHEA:11060"/>
        <dbReference type="Rhea" id="RHEA-COMP:9666"/>
        <dbReference type="Rhea" id="RHEA-COMP:9695"/>
        <dbReference type="ChEBI" id="CHEBI:30616"/>
        <dbReference type="ChEBI" id="CHEBI:33019"/>
        <dbReference type="ChEBI" id="CHEBI:58045"/>
        <dbReference type="ChEBI" id="CHEBI:78442"/>
        <dbReference type="ChEBI" id="CHEBI:78528"/>
        <dbReference type="ChEBI" id="CHEBI:456215"/>
        <dbReference type="EC" id="6.1.1.5"/>
    </reaction>
</comment>
<keyword evidence="5 12" id="KW-0547">Nucleotide-binding</keyword>
<dbReference type="OrthoDB" id="10264412at2759"/>
<evidence type="ECO:0000256" key="7">
    <source>
        <dbReference type="ARBA" id="ARBA00022917"/>
    </source>
</evidence>
<comment type="caution">
    <text evidence="15">The sequence shown here is derived from an EMBL/GenBank/DDBJ whole genome shotgun (WGS) entry which is preliminary data.</text>
</comment>
<organism evidence="15 16">
    <name type="scientific">Protomyces lactucae-debilis</name>
    <dbReference type="NCBI Taxonomy" id="2754530"/>
    <lineage>
        <taxon>Eukaryota</taxon>
        <taxon>Fungi</taxon>
        <taxon>Dikarya</taxon>
        <taxon>Ascomycota</taxon>
        <taxon>Taphrinomycotina</taxon>
        <taxon>Taphrinomycetes</taxon>
        <taxon>Taphrinales</taxon>
        <taxon>Protomycetaceae</taxon>
        <taxon>Protomyces</taxon>
    </lineage>
</organism>
<dbReference type="EMBL" id="MCFI01000016">
    <property type="protein sequence ID" value="ORY78933.1"/>
    <property type="molecule type" value="Genomic_DNA"/>
</dbReference>
<name>A0A1Y2F500_PROLT</name>
<dbReference type="GO" id="GO:0032543">
    <property type="term" value="P:mitochondrial translation"/>
    <property type="evidence" value="ECO:0007669"/>
    <property type="project" value="TreeGrafter"/>
</dbReference>
<comment type="subcellular location">
    <subcellularLocation>
        <location evidence="1">Mitochondrion</location>
    </subcellularLocation>
</comment>
<feature type="domain" description="Methionyl/Valyl/Leucyl/Isoleucyl-tRNA synthetase anticodon-binding" evidence="14">
    <location>
        <begin position="702"/>
        <end position="856"/>
    </location>
</feature>
<evidence type="ECO:0000256" key="2">
    <source>
        <dbReference type="ARBA" id="ARBA00005594"/>
    </source>
</evidence>
<dbReference type="InterPro" id="IPR050081">
    <property type="entry name" value="Ile-tRNA_ligase"/>
</dbReference>
<dbReference type="RefSeq" id="XP_040723565.1">
    <property type="nucleotide sequence ID" value="XM_040869755.1"/>
</dbReference>
<evidence type="ECO:0000256" key="10">
    <source>
        <dbReference type="ARBA" id="ARBA00048359"/>
    </source>
</evidence>
<dbReference type="InterPro" id="IPR013155">
    <property type="entry name" value="M/V/L/I-tRNA-synth_anticd-bd"/>
</dbReference>
<dbReference type="SUPFAM" id="SSF50677">
    <property type="entry name" value="ValRS/IleRS/LeuRS editing domain"/>
    <property type="match status" value="1"/>
</dbReference>
<dbReference type="GO" id="GO:0006428">
    <property type="term" value="P:isoleucyl-tRNA aminoacylation"/>
    <property type="evidence" value="ECO:0007669"/>
    <property type="project" value="InterPro"/>
</dbReference>
<dbReference type="Proteomes" id="UP000193685">
    <property type="component" value="Unassembled WGS sequence"/>
</dbReference>
<dbReference type="NCBIfam" id="TIGR00392">
    <property type="entry name" value="ileS"/>
    <property type="match status" value="1"/>
</dbReference>
<keyword evidence="16" id="KW-1185">Reference proteome</keyword>
<dbReference type="CDD" id="cd07960">
    <property type="entry name" value="Anticodon_Ia_Ile_BEm"/>
    <property type="match status" value="1"/>
</dbReference>
<dbReference type="InterPro" id="IPR009008">
    <property type="entry name" value="Val/Leu/Ile-tRNA-synth_edit"/>
</dbReference>
<evidence type="ECO:0000256" key="6">
    <source>
        <dbReference type="ARBA" id="ARBA00022840"/>
    </source>
</evidence>
<comment type="similarity">
    <text evidence="2 12">Belongs to the class-I aminoacyl-tRNA synthetase family.</text>
</comment>
<dbReference type="InterPro" id="IPR014729">
    <property type="entry name" value="Rossmann-like_a/b/a_fold"/>
</dbReference>
<dbReference type="GeneID" id="63786354"/>
<sequence>MRPWQHASRLARCRRYSKVVSYSESLALPETAFPLRPNHQTAVRPSTQALYDWQAARHTDEPPFILQDGPPFANGPLHMGHALNKTLKDMVNRYKLLQGKRIVYRPGWDCHGLPIELKALQQSKASSPLDVRRVARQLASDAIATQAQGFKQLGVMADYRNPYHTFDVDYEAAQLKVFGDMVERGLIFRAEKPVYWSPSSKTALAEAELEYNEKHVSDACYVAYPLTQESAGRLGLEHARLLIWTTTAWTIPANRAIAINSELMYSLVDGLVVAQDRVAALDFLGEASGSFKGGDLVGLQYTDVLSSDVRTVLAADYVSADSGTGLVHTAPGHGQDDFMLCRDQAPPILPFSPVDDAGCYTAQVGIASLVGLPVQTAGSRAVLALLKEAGALLQVSKYKHKYPYDWRSKTPIILRATPQWFANLAPIKQEAAEALASVRMTPEQGRARLLSFVAGRDEWCISRQRAWGVPIPALYAEDEVLMSRESVAYIIEQLKKRGSDAWFDPGEDESWVLPAHRHKSWRRGTDTLDVWFDSGCAWTTTQGTADLVVEGTDQHRGWFQSLLLTRIAAESKLPYKHVLTHGFVLDDKGRKMSKSLGNGIDPLEVISGRPAVEPATIPAMKDEKQRRKLIRQAEEAAQELKPLGVDTLRLWVASSDYTTDVHVSPAILAHVSESLRKMRSTTRYMLGNLNDYTSPSTLLLIDRYAVFLVQQCRKQVNAHYESCAFSKIVSLINHLSNATLSSFYFDTLKDRLYADARTSQSRQSAQTALAIILQEYMQMLAPICPSLIEEAWPYLPACLQRGEHIYAANWQQEEVMLSQEEQEAWQARMFVRSCVNKLLEEARRGKQIRSSLQAEVWLSGPGVEGLLGDASVDMANLLLVSRVHPMEQEDREVLAAGGCTVAEGDVTVAVYGASLQKCPRCWMYTAEGDALCGRCSRV</sequence>
<dbReference type="InterPro" id="IPR001412">
    <property type="entry name" value="aa-tRNA-synth_I_CS"/>
</dbReference>
<dbReference type="GO" id="GO:0004822">
    <property type="term" value="F:isoleucine-tRNA ligase activity"/>
    <property type="evidence" value="ECO:0007669"/>
    <property type="project" value="UniProtKB-EC"/>
</dbReference>
<dbReference type="InterPro" id="IPR002300">
    <property type="entry name" value="aa-tRNA-synth_Ia"/>
</dbReference>
<dbReference type="OMA" id="PVYWGTE"/>
<dbReference type="PANTHER" id="PTHR42765">
    <property type="entry name" value="SOLEUCYL-TRNA SYNTHETASE"/>
    <property type="match status" value="1"/>
</dbReference>
<dbReference type="InterPro" id="IPR033708">
    <property type="entry name" value="Anticodon_Ile_BEm"/>
</dbReference>
<dbReference type="PROSITE" id="PS00178">
    <property type="entry name" value="AA_TRNA_LIGASE_I"/>
    <property type="match status" value="1"/>
</dbReference>
<evidence type="ECO:0000313" key="15">
    <source>
        <dbReference type="EMBL" id="ORY78933.1"/>
    </source>
</evidence>
<keyword evidence="6 12" id="KW-0067">ATP-binding</keyword>
<dbReference type="CDD" id="cd00818">
    <property type="entry name" value="IleRS_core"/>
    <property type="match status" value="1"/>
</dbReference>
<dbReference type="AlphaFoldDB" id="A0A1Y2F500"/>
<dbReference type="GO" id="GO:0005524">
    <property type="term" value="F:ATP binding"/>
    <property type="evidence" value="ECO:0007669"/>
    <property type="project" value="UniProtKB-KW"/>
</dbReference>
<keyword evidence="7 12" id="KW-0648">Protein biosynthesis</keyword>
<evidence type="ECO:0000256" key="4">
    <source>
        <dbReference type="ARBA" id="ARBA00022598"/>
    </source>
</evidence>
<dbReference type="InterPro" id="IPR023585">
    <property type="entry name" value="Ile-tRNA-ligase_type1"/>
</dbReference>
<evidence type="ECO:0000259" key="13">
    <source>
        <dbReference type="Pfam" id="PF00133"/>
    </source>
</evidence>
<dbReference type="GO" id="GO:0000049">
    <property type="term" value="F:tRNA binding"/>
    <property type="evidence" value="ECO:0007669"/>
    <property type="project" value="InterPro"/>
</dbReference>
<dbReference type="Gene3D" id="1.10.730.20">
    <property type="match status" value="1"/>
</dbReference>
<evidence type="ECO:0000256" key="8">
    <source>
        <dbReference type="ARBA" id="ARBA00023146"/>
    </source>
</evidence>